<evidence type="ECO:0000256" key="3">
    <source>
        <dbReference type="ARBA" id="ARBA00022676"/>
    </source>
</evidence>
<dbReference type="GO" id="GO:0016757">
    <property type="term" value="F:glycosyltransferase activity"/>
    <property type="evidence" value="ECO:0007669"/>
    <property type="project" value="UniProtKB-KW"/>
</dbReference>
<evidence type="ECO:0000259" key="6">
    <source>
        <dbReference type="Pfam" id="PF00535"/>
    </source>
</evidence>
<sequence>MTAQISIVLPTLNAAEHLPATADALLPGLSAGLVRELIVCDGGSTDATPRVADALGAEWHDCAPHLPQQFAAGAAAAKAEWILLLRSDARPDPRWPDAVGAHMATHPDRAARFRLAGGALAAALNLRAALGRPDPRHGLLVRRNQLDDAGGAQQAWAALRRQLRHRMEVLPVPLRLDAQPSSN</sequence>
<feature type="domain" description="Glycosyltransferase 2-like" evidence="6">
    <location>
        <begin position="6"/>
        <end position="106"/>
    </location>
</feature>
<dbReference type="EMBL" id="FOGU01000014">
    <property type="protein sequence ID" value="SES38674.1"/>
    <property type="molecule type" value="Genomic_DNA"/>
</dbReference>
<dbReference type="RefSeq" id="WP_092696070.1">
    <property type="nucleotide sequence ID" value="NZ_CBDDGO010000004.1"/>
</dbReference>
<dbReference type="GO" id="GO:0005886">
    <property type="term" value="C:plasma membrane"/>
    <property type="evidence" value="ECO:0007669"/>
    <property type="project" value="UniProtKB-SubCell"/>
</dbReference>
<evidence type="ECO:0000256" key="1">
    <source>
        <dbReference type="ARBA" id="ARBA00004236"/>
    </source>
</evidence>
<dbReference type="Proteomes" id="UP000198885">
    <property type="component" value="Unassembled WGS sequence"/>
</dbReference>
<dbReference type="PANTHER" id="PTHR43646:SF2">
    <property type="entry name" value="GLYCOSYLTRANSFERASE 2-LIKE DOMAIN-CONTAINING PROTEIN"/>
    <property type="match status" value="1"/>
</dbReference>
<dbReference type="AlphaFoldDB" id="A0A1H9WXU9"/>
<dbReference type="Pfam" id="PF00535">
    <property type="entry name" value="Glycos_transf_2"/>
    <property type="match status" value="1"/>
</dbReference>
<comment type="subcellular location">
    <subcellularLocation>
        <location evidence="1">Cell membrane</location>
    </subcellularLocation>
</comment>
<keyword evidence="4 7" id="KW-0808">Transferase</keyword>
<evidence type="ECO:0000313" key="8">
    <source>
        <dbReference type="Proteomes" id="UP000198885"/>
    </source>
</evidence>
<gene>
    <name evidence="7" type="ORF">SAMN04490244_11453</name>
</gene>
<keyword evidence="8" id="KW-1185">Reference proteome</keyword>
<evidence type="ECO:0000256" key="5">
    <source>
        <dbReference type="ARBA" id="ARBA00023136"/>
    </source>
</evidence>
<dbReference type="Gene3D" id="3.90.550.10">
    <property type="entry name" value="Spore Coat Polysaccharide Biosynthesis Protein SpsA, Chain A"/>
    <property type="match status" value="1"/>
</dbReference>
<organism evidence="7 8">
    <name type="scientific">Tranquillimonas rosea</name>
    <dbReference type="NCBI Taxonomy" id="641238"/>
    <lineage>
        <taxon>Bacteria</taxon>
        <taxon>Pseudomonadati</taxon>
        <taxon>Pseudomonadota</taxon>
        <taxon>Alphaproteobacteria</taxon>
        <taxon>Rhodobacterales</taxon>
        <taxon>Roseobacteraceae</taxon>
        <taxon>Tranquillimonas</taxon>
    </lineage>
</organism>
<accession>A0A1H9WXU9</accession>
<evidence type="ECO:0000313" key="7">
    <source>
        <dbReference type="EMBL" id="SES38674.1"/>
    </source>
</evidence>
<keyword evidence="5" id="KW-0472">Membrane</keyword>
<dbReference type="PANTHER" id="PTHR43646">
    <property type="entry name" value="GLYCOSYLTRANSFERASE"/>
    <property type="match status" value="1"/>
</dbReference>
<dbReference type="OrthoDB" id="5291101at2"/>
<dbReference type="InterPro" id="IPR029044">
    <property type="entry name" value="Nucleotide-diphossugar_trans"/>
</dbReference>
<name>A0A1H9WXU9_9RHOB</name>
<reference evidence="7 8" key="1">
    <citation type="submission" date="2016-10" db="EMBL/GenBank/DDBJ databases">
        <authorList>
            <person name="de Groot N.N."/>
        </authorList>
    </citation>
    <scope>NUCLEOTIDE SEQUENCE [LARGE SCALE GENOMIC DNA]</scope>
    <source>
        <strain evidence="7 8">DSM 23042</strain>
    </source>
</reference>
<keyword evidence="3" id="KW-0328">Glycosyltransferase</keyword>
<dbReference type="SUPFAM" id="SSF53448">
    <property type="entry name" value="Nucleotide-diphospho-sugar transferases"/>
    <property type="match status" value="1"/>
</dbReference>
<proteinExistence type="predicted"/>
<evidence type="ECO:0000256" key="4">
    <source>
        <dbReference type="ARBA" id="ARBA00022679"/>
    </source>
</evidence>
<protein>
    <submittedName>
        <fullName evidence="7">Glycosyl transferase family 2</fullName>
    </submittedName>
</protein>
<dbReference type="InterPro" id="IPR001173">
    <property type="entry name" value="Glyco_trans_2-like"/>
</dbReference>
<keyword evidence="2" id="KW-1003">Cell membrane</keyword>
<dbReference type="STRING" id="641238.SAMN04490244_11453"/>
<evidence type="ECO:0000256" key="2">
    <source>
        <dbReference type="ARBA" id="ARBA00022475"/>
    </source>
</evidence>